<reference evidence="7" key="1">
    <citation type="submission" date="2022-05" db="EMBL/GenBank/DDBJ databases">
        <title>Jatrophihabitans sp. SB3-54 whole genome sequence.</title>
        <authorList>
            <person name="Suh M.K."/>
            <person name="Eom M.K."/>
            <person name="Kim J.S."/>
            <person name="Kim H.S."/>
            <person name="Do H.E."/>
            <person name="Shin Y.K."/>
            <person name="Lee J.-S."/>
        </authorList>
    </citation>
    <scope>NUCLEOTIDE SEQUENCE</scope>
    <source>
        <strain evidence="7">SB3-54</strain>
    </source>
</reference>
<dbReference type="Pfam" id="PF00700">
    <property type="entry name" value="Flagellin_C"/>
    <property type="match status" value="1"/>
</dbReference>
<keyword evidence="7" id="KW-0966">Cell projection</keyword>
<gene>
    <name evidence="7" type="ORF">M6B22_12945</name>
</gene>
<dbReference type="InterPro" id="IPR042187">
    <property type="entry name" value="Flagellin_C_sub2"/>
</dbReference>
<dbReference type="PANTHER" id="PTHR42792:SF2">
    <property type="entry name" value="FLAGELLIN"/>
    <property type="match status" value="1"/>
</dbReference>
<dbReference type="InterPro" id="IPR001492">
    <property type="entry name" value="Flagellin"/>
</dbReference>
<dbReference type="RefSeq" id="WP_269441963.1">
    <property type="nucleotide sequence ID" value="NZ_CP097463.1"/>
</dbReference>
<dbReference type="Gene3D" id="1.20.1330.10">
    <property type="entry name" value="f41 fragment of flagellin, N-terminal domain"/>
    <property type="match status" value="1"/>
</dbReference>
<name>A0ABY7JSB4_9ACTN</name>
<evidence type="ECO:0000313" key="7">
    <source>
        <dbReference type="EMBL" id="WAX55451.1"/>
    </source>
</evidence>
<evidence type="ECO:0000256" key="1">
    <source>
        <dbReference type="ARBA" id="ARBA00005709"/>
    </source>
</evidence>
<keyword evidence="7" id="KW-0969">Cilium</keyword>
<dbReference type="Gene3D" id="6.10.10.10">
    <property type="entry name" value="Flagellar export chaperone, C-terminal domain"/>
    <property type="match status" value="1"/>
</dbReference>
<dbReference type="Gene3D" id="6.10.280.190">
    <property type="match status" value="1"/>
</dbReference>
<dbReference type="Gene3D" id="2.30.220.10">
    <property type="entry name" value="f41 fragment of flagellin, C-terminal domain"/>
    <property type="match status" value="1"/>
</dbReference>
<dbReference type="EMBL" id="CP097463">
    <property type="protein sequence ID" value="WAX55451.1"/>
    <property type="molecule type" value="Genomic_DNA"/>
</dbReference>
<comment type="function">
    <text evidence="4">Flagellin is the subunit protein which polymerizes to form the filaments of bacterial flagella.</text>
</comment>
<dbReference type="SUPFAM" id="SSF64518">
    <property type="entry name" value="Phase 1 flagellin"/>
    <property type="match status" value="1"/>
</dbReference>
<evidence type="ECO:0000256" key="3">
    <source>
        <dbReference type="ARBA" id="ARBA00023143"/>
    </source>
</evidence>
<organism evidence="7 8">
    <name type="scientific">Jatrophihabitans cynanchi</name>
    <dbReference type="NCBI Taxonomy" id="2944128"/>
    <lineage>
        <taxon>Bacteria</taxon>
        <taxon>Bacillati</taxon>
        <taxon>Actinomycetota</taxon>
        <taxon>Actinomycetes</taxon>
        <taxon>Jatrophihabitantales</taxon>
        <taxon>Jatrophihabitantaceae</taxon>
        <taxon>Jatrophihabitans</taxon>
    </lineage>
</organism>
<proteinExistence type="inferred from homology"/>
<sequence>MSLRINTNVAALNAYNNLAANQNAQASSFERLSSGLRINKAADDAAGLSISQGLTSQINGLTQAVSNAQDGINVAQIADGALGTTQNILQRMRTLVVQAGNEGTQDDSSLKAIQGEISKLNSQLDNIAGQTKFGATNLLDGNFSKNFQVGANGGDTIGLDLSGAGVQAWVLGNSSTALTAPAAGAPDPKSTNTDGTATLSGLNIVKYDGTTGYTDNEGTAALKTYGTTQATDDLATIDAAISTISEARSGIGATQNQLNYTVTNLQTAITNVTASRSNLTDADLASEVTKMTQSQILTQAATSVLAQANSAPQAILKLLQ</sequence>
<dbReference type="Proteomes" id="UP001164693">
    <property type="component" value="Chromosome"/>
</dbReference>
<comment type="subcellular location">
    <subcellularLocation>
        <location evidence="4">Secreted</location>
    </subcellularLocation>
    <subcellularLocation>
        <location evidence="4">Bacterial flagellum</location>
    </subcellularLocation>
</comment>
<dbReference type="InterPro" id="IPR046358">
    <property type="entry name" value="Flagellin_C"/>
</dbReference>
<evidence type="ECO:0000259" key="5">
    <source>
        <dbReference type="Pfam" id="PF00669"/>
    </source>
</evidence>
<dbReference type="Pfam" id="PF00669">
    <property type="entry name" value="Flagellin_N"/>
    <property type="match status" value="1"/>
</dbReference>
<keyword evidence="4" id="KW-0964">Secreted</keyword>
<evidence type="ECO:0000259" key="6">
    <source>
        <dbReference type="Pfam" id="PF00700"/>
    </source>
</evidence>
<keyword evidence="3 4" id="KW-0975">Bacterial flagellum</keyword>
<keyword evidence="7" id="KW-0282">Flagellum</keyword>
<dbReference type="InterPro" id="IPR001029">
    <property type="entry name" value="Flagellin_N"/>
</dbReference>
<dbReference type="Gene3D" id="2.170.280.10">
    <property type="entry name" value="f41 fragment of flagellin, middle domain"/>
    <property type="match status" value="1"/>
</dbReference>
<comment type="similarity">
    <text evidence="1 4">Belongs to the bacterial flagellin family.</text>
</comment>
<evidence type="ECO:0000313" key="8">
    <source>
        <dbReference type="Proteomes" id="UP001164693"/>
    </source>
</evidence>
<dbReference type="PRINTS" id="PR00207">
    <property type="entry name" value="FLAGELLIN"/>
</dbReference>
<feature type="domain" description="Flagellin C-terminal" evidence="6">
    <location>
        <begin position="235"/>
        <end position="319"/>
    </location>
</feature>
<protein>
    <recommendedName>
        <fullName evidence="2 4">Flagellin</fullName>
    </recommendedName>
</protein>
<evidence type="ECO:0000256" key="2">
    <source>
        <dbReference type="ARBA" id="ARBA00020110"/>
    </source>
</evidence>
<dbReference type="PANTHER" id="PTHR42792">
    <property type="entry name" value="FLAGELLIN"/>
    <property type="match status" value="1"/>
</dbReference>
<evidence type="ECO:0000256" key="4">
    <source>
        <dbReference type="RuleBase" id="RU362073"/>
    </source>
</evidence>
<keyword evidence="8" id="KW-1185">Reference proteome</keyword>
<feature type="domain" description="Flagellin N-terminal" evidence="5">
    <location>
        <begin position="5"/>
        <end position="143"/>
    </location>
</feature>
<accession>A0ABY7JSB4</accession>